<dbReference type="InterPro" id="IPR028082">
    <property type="entry name" value="Peripla_BP_I"/>
</dbReference>
<protein>
    <submittedName>
        <fullName evidence="5">LacI family transcriptional regulator</fullName>
    </submittedName>
</protein>
<evidence type="ECO:0000256" key="2">
    <source>
        <dbReference type="ARBA" id="ARBA00023125"/>
    </source>
</evidence>
<dbReference type="PRINTS" id="PR00036">
    <property type="entry name" value="HTHLACI"/>
</dbReference>
<gene>
    <name evidence="5" type="ORF">MUO14_15485</name>
</gene>
<evidence type="ECO:0000256" key="1">
    <source>
        <dbReference type="ARBA" id="ARBA00023015"/>
    </source>
</evidence>
<organism evidence="5 6">
    <name type="scientific">Halobacillus shinanisalinarum</name>
    <dbReference type="NCBI Taxonomy" id="2932258"/>
    <lineage>
        <taxon>Bacteria</taxon>
        <taxon>Bacillati</taxon>
        <taxon>Bacillota</taxon>
        <taxon>Bacilli</taxon>
        <taxon>Bacillales</taxon>
        <taxon>Bacillaceae</taxon>
        <taxon>Halobacillus</taxon>
    </lineage>
</organism>
<dbReference type="SUPFAM" id="SSF47413">
    <property type="entry name" value="lambda repressor-like DNA-binding domains"/>
    <property type="match status" value="1"/>
</dbReference>
<dbReference type="InterPro" id="IPR001761">
    <property type="entry name" value="Peripla_BP/Lac1_sug-bd_dom"/>
</dbReference>
<keyword evidence="1" id="KW-0805">Transcription regulation</keyword>
<reference evidence="5 6" key="1">
    <citation type="submission" date="2022-04" db="EMBL/GenBank/DDBJ databases">
        <title>Halobacillus sp. isolated from saltern.</title>
        <authorList>
            <person name="Won M."/>
            <person name="Lee C.-M."/>
            <person name="Woen H.-Y."/>
            <person name="Kwon S.-W."/>
        </authorList>
    </citation>
    <scope>NUCLEOTIDE SEQUENCE [LARGE SCALE GENOMIC DNA]</scope>
    <source>
        <strain evidence="5 6">SSTM10-2</strain>
    </source>
</reference>
<keyword evidence="6" id="KW-1185">Reference proteome</keyword>
<dbReference type="PROSITE" id="PS50932">
    <property type="entry name" value="HTH_LACI_2"/>
    <property type="match status" value="1"/>
</dbReference>
<keyword evidence="3" id="KW-0804">Transcription</keyword>
<evidence type="ECO:0000313" key="6">
    <source>
        <dbReference type="Proteomes" id="UP000831880"/>
    </source>
</evidence>
<dbReference type="Gene3D" id="1.10.260.40">
    <property type="entry name" value="lambda repressor-like DNA-binding domains"/>
    <property type="match status" value="1"/>
</dbReference>
<evidence type="ECO:0000313" key="5">
    <source>
        <dbReference type="EMBL" id="UOQ91909.1"/>
    </source>
</evidence>
<dbReference type="EMBL" id="CP095074">
    <property type="protein sequence ID" value="UOQ91909.1"/>
    <property type="molecule type" value="Genomic_DNA"/>
</dbReference>
<dbReference type="InterPro" id="IPR010982">
    <property type="entry name" value="Lambda_DNA-bd_dom_sf"/>
</dbReference>
<dbReference type="Pfam" id="PF00356">
    <property type="entry name" value="LacI"/>
    <property type="match status" value="1"/>
</dbReference>
<dbReference type="RefSeq" id="WP_244751520.1">
    <property type="nucleotide sequence ID" value="NZ_CP095074.1"/>
</dbReference>
<accession>A0ABY4GV43</accession>
<dbReference type="PANTHER" id="PTHR30146:SF109">
    <property type="entry name" value="HTH-TYPE TRANSCRIPTIONAL REGULATOR GALS"/>
    <property type="match status" value="1"/>
</dbReference>
<name>A0ABY4GV43_9BACI</name>
<evidence type="ECO:0000256" key="3">
    <source>
        <dbReference type="ARBA" id="ARBA00023163"/>
    </source>
</evidence>
<dbReference type="CDD" id="cd06267">
    <property type="entry name" value="PBP1_LacI_sugar_binding-like"/>
    <property type="match status" value="1"/>
</dbReference>
<feature type="domain" description="HTH lacI-type" evidence="4">
    <location>
        <begin position="2"/>
        <end position="56"/>
    </location>
</feature>
<dbReference type="SMART" id="SM00354">
    <property type="entry name" value="HTH_LACI"/>
    <property type="match status" value="1"/>
</dbReference>
<proteinExistence type="predicted"/>
<dbReference type="InterPro" id="IPR000843">
    <property type="entry name" value="HTH_LacI"/>
</dbReference>
<dbReference type="Gene3D" id="3.40.50.2300">
    <property type="match status" value="2"/>
</dbReference>
<sequence>MTSSKDVAKHAGVSQSTVSRVLNTPEKVDRNKYEKVVQTMKELNYRPNSIARSLVKKQTKSIALISGPLHNPFFVETTTSIVNYSKQRGYNVNVHFENFGDNMSIYKDVLEREVDGIILSSILYDDPIFPELKKQNIPFIMFNRKHREPMNYVEMDNVQAGRIATEHLLGLNHQNIVYIGGPSTMTTFQGRYEGFRQVMEENDFEVTDHNARMTNTSEEAIREVMGGY</sequence>
<dbReference type="SUPFAM" id="SSF53822">
    <property type="entry name" value="Periplasmic binding protein-like I"/>
    <property type="match status" value="1"/>
</dbReference>
<keyword evidence="2" id="KW-0238">DNA-binding</keyword>
<dbReference type="Proteomes" id="UP000831880">
    <property type="component" value="Chromosome"/>
</dbReference>
<dbReference type="Pfam" id="PF00532">
    <property type="entry name" value="Peripla_BP_1"/>
    <property type="match status" value="1"/>
</dbReference>
<evidence type="ECO:0000259" key="4">
    <source>
        <dbReference type="PROSITE" id="PS50932"/>
    </source>
</evidence>
<dbReference type="CDD" id="cd01392">
    <property type="entry name" value="HTH_LacI"/>
    <property type="match status" value="1"/>
</dbReference>
<dbReference type="PANTHER" id="PTHR30146">
    <property type="entry name" value="LACI-RELATED TRANSCRIPTIONAL REPRESSOR"/>
    <property type="match status" value="1"/>
</dbReference>